<dbReference type="AlphaFoldDB" id="A0A365XVZ8"/>
<keyword evidence="1" id="KW-0521">NADP</keyword>
<evidence type="ECO:0000313" key="4">
    <source>
        <dbReference type="EMBL" id="RBL90539.1"/>
    </source>
</evidence>
<proteinExistence type="predicted"/>
<evidence type="ECO:0000313" key="5">
    <source>
        <dbReference type="Proteomes" id="UP000253410"/>
    </source>
</evidence>
<dbReference type="SMART" id="SM00829">
    <property type="entry name" value="PKS_ER"/>
    <property type="match status" value="1"/>
</dbReference>
<dbReference type="Proteomes" id="UP000253410">
    <property type="component" value="Unassembled WGS sequence"/>
</dbReference>
<protein>
    <recommendedName>
        <fullName evidence="3">Enoyl reductase (ER) domain-containing protein</fullName>
    </recommendedName>
</protein>
<keyword evidence="2" id="KW-0560">Oxidoreductase</keyword>
<dbReference type="EMBL" id="QFFJ01000002">
    <property type="protein sequence ID" value="RBL90539.1"/>
    <property type="molecule type" value="Genomic_DNA"/>
</dbReference>
<dbReference type="InterPro" id="IPR013149">
    <property type="entry name" value="ADH-like_C"/>
</dbReference>
<reference evidence="4 5" key="1">
    <citation type="submission" date="2018-05" db="EMBL/GenBank/DDBJ databases">
        <title>Chitinophaga sp. K3CV102501T nov., isolated from isolated from a monsoon evergreen broad-leaved forest soil.</title>
        <authorList>
            <person name="Lv Y."/>
        </authorList>
    </citation>
    <scope>NUCLEOTIDE SEQUENCE [LARGE SCALE GENOMIC DNA]</scope>
    <source>
        <strain evidence="4 5">GDMCC 1.1325</strain>
    </source>
</reference>
<name>A0A365XVZ8_9BACT</name>
<evidence type="ECO:0000256" key="2">
    <source>
        <dbReference type="ARBA" id="ARBA00023002"/>
    </source>
</evidence>
<dbReference type="OrthoDB" id="9787435at2"/>
<dbReference type="SUPFAM" id="SSF50129">
    <property type="entry name" value="GroES-like"/>
    <property type="match status" value="1"/>
</dbReference>
<dbReference type="Pfam" id="PF00107">
    <property type="entry name" value="ADH_zinc_N"/>
    <property type="match status" value="1"/>
</dbReference>
<dbReference type="InterPro" id="IPR011032">
    <property type="entry name" value="GroES-like_sf"/>
</dbReference>
<dbReference type="GO" id="GO:0016651">
    <property type="term" value="F:oxidoreductase activity, acting on NAD(P)H"/>
    <property type="evidence" value="ECO:0007669"/>
    <property type="project" value="TreeGrafter"/>
</dbReference>
<dbReference type="SUPFAM" id="SSF51735">
    <property type="entry name" value="NAD(P)-binding Rossmann-fold domains"/>
    <property type="match status" value="1"/>
</dbReference>
<dbReference type="InterPro" id="IPR020843">
    <property type="entry name" value="ER"/>
</dbReference>
<dbReference type="PANTHER" id="PTHR48106">
    <property type="entry name" value="QUINONE OXIDOREDUCTASE PIG3-RELATED"/>
    <property type="match status" value="1"/>
</dbReference>
<dbReference type="InterPro" id="IPR036291">
    <property type="entry name" value="NAD(P)-bd_dom_sf"/>
</dbReference>
<evidence type="ECO:0000256" key="1">
    <source>
        <dbReference type="ARBA" id="ARBA00022857"/>
    </source>
</evidence>
<feature type="domain" description="Enoyl reductase (ER)" evidence="3">
    <location>
        <begin position="11"/>
        <end position="323"/>
    </location>
</feature>
<dbReference type="PANTHER" id="PTHR48106:SF2">
    <property type="entry name" value="ZN2+-BINDING DEHYDROGENASE"/>
    <property type="match status" value="1"/>
</dbReference>
<gene>
    <name evidence="4" type="ORF">DF182_29220</name>
</gene>
<sequence length="329" mass="35818">MKAIVFDKIGSPEEVLELREVPVPEIKDNEVLVRMVSSSINPGDFLFIQNLYPEPKRPLFPGQIAGNHGAGIIEKAGKTVKLKPGTFVAFSYYNTWAEYAAVPDEWLIPLPIDYPVELAAQLVNPITAWDLIDQAGLRAGQWLAVTAGNSAVSLMVMQFAKHKGINVISLIRRAQSTIDLVSMGANAVIELSSLQEGIKERIMQITNNQGINAVIDNVGGPVTGELIRSMAFGGRVIINGGMSPDKFELHNFDILMSGAEIKSHVYRYFFNPPTAADAAVLKEIISISSQPGFQTPLGGMHSLADVETAVTESIQYPQKGKRIFSISNI</sequence>
<comment type="caution">
    <text evidence="4">The sequence shown here is derived from an EMBL/GenBank/DDBJ whole genome shotgun (WGS) entry which is preliminary data.</text>
</comment>
<accession>A0A365XVZ8</accession>
<evidence type="ECO:0000259" key="3">
    <source>
        <dbReference type="SMART" id="SM00829"/>
    </source>
</evidence>
<dbReference type="Pfam" id="PF08240">
    <property type="entry name" value="ADH_N"/>
    <property type="match status" value="1"/>
</dbReference>
<organism evidence="4 5">
    <name type="scientific">Chitinophaga flava</name>
    <dbReference type="NCBI Taxonomy" id="2259036"/>
    <lineage>
        <taxon>Bacteria</taxon>
        <taxon>Pseudomonadati</taxon>
        <taxon>Bacteroidota</taxon>
        <taxon>Chitinophagia</taxon>
        <taxon>Chitinophagales</taxon>
        <taxon>Chitinophagaceae</taxon>
        <taxon>Chitinophaga</taxon>
    </lineage>
</organism>
<dbReference type="RefSeq" id="WP_113619288.1">
    <property type="nucleotide sequence ID" value="NZ_QFFJ01000002.1"/>
</dbReference>
<dbReference type="GO" id="GO:0070402">
    <property type="term" value="F:NADPH binding"/>
    <property type="evidence" value="ECO:0007669"/>
    <property type="project" value="TreeGrafter"/>
</dbReference>
<dbReference type="Gene3D" id="3.90.180.10">
    <property type="entry name" value="Medium-chain alcohol dehydrogenases, catalytic domain"/>
    <property type="match status" value="1"/>
</dbReference>
<dbReference type="Gene3D" id="3.40.50.720">
    <property type="entry name" value="NAD(P)-binding Rossmann-like Domain"/>
    <property type="match status" value="1"/>
</dbReference>
<keyword evidence="5" id="KW-1185">Reference proteome</keyword>
<dbReference type="InterPro" id="IPR013154">
    <property type="entry name" value="ADH-like_N"/>
</dbReference>